<dbReference type="Proteomes" id="UP000032076">
    <property type="component" value="Unassembled WGS sequence"/>
</dbReference>
<dbReference type="OrthoDB" id="2350973at2"/>
<keyword evidence="7" id="KW-1185">Reference proteome</keyword>
<dbReference type="Pfam" id="PF22339">
    <property type="entry name" value="YgxA-like_sub_bind"/>
    <property type="match status" value="1"/>
</dbReference>
<organism evidence="4 7">
    <name type="scientific">Caldibacillus thermoamylovorans</name>
    <dbReference type="NCBI Taxonomy" id="35841"/>
    <lineage>
        <taxon>Bacteria</taxon>
        <taxon>Bacillati</taxon>
        <taxon>Bacillota</taxon>
        <taxon>Bacilli</taxon>
        <taxon>Bacillales</taxon>
        <taxon>Bacillaceae</taxon>
        <taxon>Caldibacillus</taxon>
    </lineage>
</organism>
<dbReference type="Pfam" id="PF14540">
    <property type="entry name" value="NTF-like"/>
    <property type="match status" value="1"/>
</dbReference>
<evidence type="ECO:0000259" key="3">
    <source>
        <dbReference type="Pfam" id="PF22339"/>
    </source>
</evidence>
<sequence length="289" mass="34557">MDNFVRTLYQERASQPSTLGVLLIENTDQLLATTDTFDLIIFIISTDEEKDLYLKHYYYEEKKLALYMVNNKKLNEWLMAGSNRRIYDWLLNGKILFDRNDFVHQLIQDLKDFPFHERKLKIGLEFAKLIRRYTDGKKLYEQKHLFDAYNHVIHSLHHLARLSLIEKGFQPEVTVWDQVKSIEPEIYKVYEELINSGEPLKKRLDLLFLASEFFIHMRTDLGSSHLLEVLDKKLKWSIQDIVEEEELKLYSIDIFALLEYLVDKGFLHIVLEESKGKKIYHRYYTTKNI</sequence>
<evidence type="ECO:0000259" key="1">
    <source>
        <dbReference type="Pfam" id="PF14540"/>
    </source>
</evidence>
<name>A0A090IZA8_9BACI</name>
<feature type="domain" description="Nucleotidyltransferase-like" evidence="1">
    <location>
        <begin position="1"/>
        <end position="118"/>
    </location>
</feature>
<feature type="domain" description="YgxA-like substrate binding" evidence="3">
    <location>
        <begin position="119"/>
        <end position="217"/>
    </location>
</feature>
<reference evidence="4 7" key="1">
    <citation type="submission" date="2014-07" db="EMBL/GenBank/DDBJ databases">
        <authorList>
            <person name="Wibberg Daniel"/>
        </authorList>
    </citation>
    <scope>NUCLEOTIDE SEQUENCE [LARGE SCALE GENOMIC DNA]</scope>
</reference>
<dbReference type="Pfam" id="PF18576">
    <property type="entry name" value="HTH_52"/>
    <property type="match status" value="1"/>
</dbReference>
<evidence type="ECO:0008006" key="8">
    <source>
        <dbReference type="Google" id="ProtNLM"/>
    </source>
</evidence>
<dbReference type="RefSeq" id="WP_034768696.1">
    <property type="nucleotide sequence ID" value="NZ_CCRF01000035.1"/>
</dbReference>
<evidence type="ECO:0000313" key="5">
    <source>
        <dbReference type="EMBL" id="KIO72159.1"/>
    </source>
</evidence>
<dbReference type="Gene3D" id="3.30.460.10">
    <property type="entry name" value="Beta Polymerase, domain 2"/>
    <property type="match status" value="1"/>
</dbReference>
<dbReference type="GeneID" id="92960164"/>
<reference evidence="5 6" key="2">
    <citation type="submission" date="2015-01" db="EMBL/GenBank/DDBJ databases">
        <title>Draft Genome Sequences of Four Bacillus thermoamylovorans Strains, Isolated From Food Products.</title>
        <authorList>
            <person name="Krawcyk A.O."/>
            <person name="Berendsen E.M."/>
            <person name="Eijlander R.T."/>
            <person name="de Jong A."/>
            <person name="Wells-Bennik M."/>
            <person name="Kuipers O.P."/>
        </authorList>
    </citation>
    <scope>NUCLEOTIDE SEQUENCE [LARGE SCALE GENOMIC DNA]</scope>
    <source>
        <strain evidence="5 6">B4167</strain>
    </source>
</reference>
<protein>
    <recommendedName>
        <fullName evidence="8">Nucleotidyltransferase-like domain-containing protein</fullName>
    </recommendedName>
</protein>
<dbReference type="Gene3D" id="1.10.10.10">
    <property type="entry name" value="Winged helix-like DNA-binding domain superfamily/Winged helix DNA-binding domain"/>
    <property type="match status" value="1"/>
</dbReference>
<proteinExistence type="predicted"/>
<evidence type="ECO:0000313" key="4">
    <source>
        <dbReference type="EMBL" id="CEE00860.1"/>
    </source>
</evidence>
<dbReference type="InterPro" id="IPR041143">
    <property type="entry name" value="YgxA_HTH"/>
</dbReference>
<dbReference type="InterPro" id="IPR036388">
    <property type="entry name" value="WH-like_DNA-bd_sf"/>
</dbReference>
<gene>
    <name evidence="4" type="primary">ygxA</name>
    <name evidence="5" type="ORF">B4167_3134</name>
    <name evidence="4" type="ORF">BT1A1_1013</name>
</gene>
<dbReference type="PATRIC" id="fig|35841.7.peg.3156"/>
<feature type="domain" description="YgxA-like helix-turn-helix" evidence="2">
    <location>
        <begin position="224"/>
        <end position="285"/>
    </location>
</feature>
<dbReference type="InterPro" id="IPR043519">
    <property type="entry name" value="NT_sf"/>
</dbReference>
<dbReference type="EMBL" id="CCRF01000035">
    <property type="protein sequence ID" value="CEE00860.1"/>
    <property type="molecule type" value="Genomic_DNA"/>
</dbReference>
<accession>A0A090IZA8</accession>
<dbReference type="EMBL" id="JXLU01000103">
    <property type="protein sequence ID" value="KIO72159.1"/>
    <property type="molecule type" value="Genomic_DNA"/>
</dbReference>
<dbReference type="InterPro" id="IPR029348">
    <property type="entry name" value="NTF-like"/>
</dbReference>
<evidence type="ECO:0000313" key="6">
    <source>
        <dbReference type="Proteomes" id="UP000032076"/>
    </source>
</evidence>
<dbReference type="InterPro" id="IPR054515">
    <property type="entry name" value="YgxA-like_substrate-bd"/>
</dbReference>
<evidence type="ECO:0000313" key="7">
    <source>
        <dbReference type="Proteomes" id="UP000040576"/>
    </source>
</evidence>
<dbReference type="AlphaFoldDB" id="A0A090IZA8"/>
<dbReference type="Gene3D" id="1.20.120.330">
    <property type="entry name" value="Nucleotidyltransferases domain 2"/>
    <property type="match status" value="1"/>
</dbReference>
<dbReference type="KEGG" id="bthv:CQJ30_05465"/>
<evidence type="ECO:0000259" key="2">
    <source>
        <dbReference type="Pfam" id="PF18576"/>
    </source>
</evidence>
<dbReference type="Proteomes" id="UP000040576">
    <property type="component" value="Unassembled WGS sequence"/>
</dbReference>